<dbReference type="PANTHER" id="PTHR46910:SF18">
    <property type="entry name" value="ZN(II)2CYS6 TRANSCRIPTION FACTOR (EUROFUNG)"/>
    <property type="match status" value="1"/>
</dbReference>
<dbReference type="EMBL" id="SWKV01000057">
    <property type="protein sequence ID" value="KAF3035574.1"/>
    <property type="molecule type" value="Genomic_DNA"/>
</dbReference>
<dbReference type="OrthoDB" id="2123952at2759"/>
<dbReference type="InterPro" id="IPR007219">
    <property type="entry name" value="XnlR_reg_dom"/>
</dbReference>
<protein>
    <recommendedName>
        <fullName evidence="2">Xylanolytic transcriptional activator regulatory domain-containing protein</fullName>
    </recommendedName>
</protein>
<sequence>MQTSASTGLSPQISGVTVSVAASWSAPSVASQALVVDLIEIYFEVVYPIFPLFHKPSFLRKISRGEYTSDRDLFAVTMAACALSSARVTDNALTSMAWDRKSLLSTSSVAFHDAAVSALPTTETPQQSLNLMRTYALLSLAAIQNGNSRDMQAYLGRYHALVAMDGLHDEANWPRDLTIVELEERRRLYWSMYTLDMFSCIVFNSMIRSRDRQSNVRYPTEIDDAFFDDSGYRSEPRSPHNVSSPSSVISPDSWLHGYNIVTDLWRLLEYVTMKLHSHATEDRPFLEVTAHFEASPSATMLQAEIDRIYYRLPHHFLVIDEMTGDRTKDLYGFQAANITATVQLLRMALLALEENTIDQRCQVVSEVVNAFVQIPSSYLCAISSPLLHHLSGIGSILGGVLQESLSDYQYQQVRTVLLSLAQLLENLDVGAHSVHCAQELRDLVMRIDDHMASRTGTGFVSTEEISASPHGVQVPEDFLSEWPWKTSFL</sequence>
<proteinExistence type="predicted"/>
<evidence type="ECO:0000313" key="4">
    <source>
        <dbReference type="Proteomes" id="UP000758155"/>
    </source>
</evidence>
<feature type="domain" description="Xylanolytic transcriptional activator regulatory" evidence="2">
    <location>
        <begin position="39"/>
        <end position="246"/>
    </location>
</feature>
<dbReference type="Proteomes" id="UP000758155">
    <property type="component" value="Unassembled WGS sequence"/>
</dbReference>
<keyword evidence="4" id="KW-1185">Reference proteome</keyword>
<comment type="caution">
    <text evidence="3">The sequence shown here is derived from an EMBL/GenBank/DDBJ whole genome shotgun (WGS) entry which is preliminary data.</text>
</comment>
<dbReference type="Pfam" id="PF04082">
    <property type="entry name" value="Fungal_trans"/>
    <property type="match status" value="1"/>
</dbReference>
<dbReference type="GO" id="GO:0008270">
    <property type="term" value="F:zinc ion binding"/>
    <property type="evidence" value="ECO:0007669"/>
    <property type="project" value="InterPro"/>
</dbReference>
<dbReference type="GO" id="GO:0006351">
    <property type="term" value="P:DNA-templated transcription"/>
    <property type="evidence" value="ECO:0007669"/>
    <property type="project" value="InterPro"/>
</dbReference>
<reference evidence="3" key="1">
    <citation type="submission" date="2019-04" db="EMBL/GenBank/DDBJ databases">
        <title>Sequencing of skin fungus with MAO and IRED activity.</title>
        <authorList>
            <person name="Marsaioli A.J."/>
            <person name="Bonatto J.M.C."/>
            <person name="Reis Junior O."/>
        </authorList>
    </citation>
    <scope>NUCLEOTIDE SEQUENCE</scope>
    <source>
        <strain evidence="3">28M1</strain>
    </source>
</reference>
<evidence type="ECO:0000313" key="3">
    <source>
        <dbReference type="EMBL" id="KAF3035574.1"/>
    </source>
</evidence>
<name>A0A9P5BY60_9PLEO</name>
<dbReference type="InterPro" id="IPR050987">
    <property type="entry name" value="AtrR-like"/>
</dbReference>
<dbReference type="PANTHER" id="PTHR46910">
    <property type="entry name" value="TRANSCRIPTION FACTOR PDR1"/>
    <property type="match status" value="1"/>
</dbReference>
<evidence type="ECO:0000259" key="2">
    <source>
        <dbReference type="Pfam" id="PF04082"/>
    </source>
</evidence>
<organism evidence="3 4">
    <name type="scientific">Didymella heteroderae</name>
    <dbReference type="NCBI Taxonomy" id="1769908"/>
    <lineage>
        <taxon>Eukaryota</taxon>
        <taxon>Fungi</taxon>
        <taxon>Dikarya</taxon>
        <taxon>Ascomycota</taxon>
        <taxon>Pezizomycotina</taxon>
        <taxon>Dothideomycetes</taxon>
        <taxon>Pleosporomycetidae</taxon>
        <taxon>Pleosporales</taxon>
        <taxon>Pleosporineae</taxon>
        <taxon>Didymellaceae</taxon>
        <taxon>Didymella</taxon>
    </lineage>
</organism>
<evidence type="ECO:0000256" key="1">
    <source>
        <dbReference type="ARBA" id="ARBA00023242"/>
    </source>
</evidence>
<dbReference type="CDD" id="cd12148">
    <property type="entry name" value="fungal_TF_MHR"/>
    <property type="match status" value="1"/>
</dbReference>
<dbReference type="GO" id="GO:0003677">
    <property type="term" value="F:DNA binding"/>
    <property type="evidence" value="ECO:0007669"/>
    <property type="project" value="InterPro"/>
</dbReference>
<accession>A0A9P5BY60</accession>
<dbReference type="AlphaFoldDB" id="A0A9P5BY60"/>
<dbReference type="GO" id="GO:0003700">
    <property type="term" value="F:DNA-binding transcription factor activity"/>
    <property type="evidence" value="ECO:0007669"/>
    <property type="project" value="InterPro"/>
</dbReference>
<gene>
    <name evidence="3" type="ORF">E8E12_005588</name>
</gene>
<keyword evidence="1" id="KW-0539">Nucleus</keyword>